<proteinExistence type="predicted"/>
<accession>A0A858XSD2</accession>
<reference evidence="1 2" key="1">
    <citation type="submission" date="2019-11" db="EMBL/GenBank/DDBJ databases">
        <title>Complete genome sequence of Bacteroides dorei DSM 17855.</title>
        <authorList>
            <person name="Russell J.T."/>
        </authorList>
    </citation>
    <scope>NUCLEOTIDE SEQUENCE [LARGE SCALE GENOMIC DNA]</scope>
    <source>
        <strain evidence="1 2">DSM 17855</strain>
    </source>
</reference>
<dbReference type="RefSeq" id="WP_007832841.1">
    <property type="nucleotide sequence ID" value="NZ_CP046176.1"/>
</dbReference>
<evidence type="ECO:0000313" key="2">
    <source>
        <dbReference type="Proteomes" id="UP000500949"/>
    </source>
</evidence>
<protein>
    <submittedName>
        <fullName evidence="1">Uncharacterized protein</fullName>
    </submittedName>
</protein>
<organism evidence="1 2">
    <name type="scientific">Phocaeicola dorei</name>
    <dbReference type="NCBI Taxonomy" id="357276"/>
    <lineage>
        <taxon>Bacteria</taxon>
        <taxon>Pseudomonadati</taxon>
        <taxon>Bacteroidota</taxon>
        <taxon>Bacteroidia</taxon>
        <taxon>Bacteroidales</taxon>
        <taxon>Bacteroidaceae</taxon>
        <taxon>Phocaeicola</taxon>
    </lineage>
</organism>
<evidence type="ECO:0000313" key="1">
    <source>
        <dbReference type="EMBL" id="QJR78401.1"/>
    </source>
</evidence>
<dbReference type="EMBL" id="CP046176">
    <property type="protein sequence ID" value="QJR78401.1"/>
    <property type="molecule type" value="Genomic_DNA"/>
</dbReference>
<gene>
    <name evidence="1" type="ORF">GKD17_19530</name>
</gene>
<name>A0A858XSD2_9BACT</name>
<dbReference type="GeneID" id="93448861"/>
<sequence>MGNKYINWIKDNCWIIAGILLAGNIIYVYFSDKYYFYNSQNVRYTIAKYKDTNFLVGKNPKIQYDFSYEVNGNSYNTYTRATLSNYNLEEDRLLIKYSTKMHGAGIVVKTVVPKWVLSPPKDGWKQFPPDINWKGAELDTAYMKKMNIEIP</sequence>
<dbReference type="AlphaFoldDB" id="A0A858XSD2"/>
<dbReference type="Proteomes" id="UP000500949">
    <property type="component" value="Chromosome"/>
</dbReference>